<dbReference type="GO" id="GO:0005739">
    <property type="term" value="C:mitochondrion"/>
    <property type="evidence" value="ECO:0007669"/>
    <property type="project" value="TreeGrafter"/>
</dbReference>
<evidence type="ECO:0000256" key="5">
    <source>
        <dbReference type="ARBA" id="ARBA00030563"/>
    </source>
</evidence>
<dbReference type="InterPro" id="IPR044136">
    <property type="entry name" value="Lys-tRNA-ligase_II_N"/>
</dbReference>
<dbReference type="GO" id="GO:0005524">
    <property type="term" value="F:ATP binding"/>
    <property type="evidence" value="ECO:0007669"/>
    <property type="project" value="UniProtKB-KW"/>
</dbReference>
<evidence type="ECO:0000313" key="8">
    <source>
        <dbReference type="Proteomes" id="UP001305414"/>
    </source>
</evidence>
<name>A0AAN7UQE5_9PEZI</name>
<dbReference type="InterPro" id="IPR045864">
    <property type="entry name" value="aa-tRNA-synth_II/BPL/LPL"/>
</dbReference>
<dbReference type="InterPro" id="IPR004364">
    <property type="entry name" value="Aa-tRNA-synt_II"/>
</dbReference>
<dbReference type="GO" id="GO:0070154">
    <property type="term" value="P:mitochondrial lysyl-tRNA aminoacylation"/>
    <property type="evidence" value="ECO:0007669"/>
    <property type="project" value="TreeGrafter"/>
</dbReference>
<evidence type="ECO:0000256" key="2">
    <source>
        <dbReference type="ARBA" id="ARBA00022741"/>
    </source>
</evidence>
<dbReference type="Pfam" id="PF00152">
    <property type="entry name" value="tRNA-synt_2"/>
    <property type="match status" value="1"/>
</dbReference>
<dbReference type="AlphaFoldDB" id="A0AAN7UQE5"/>
<dbReference type="InterPro" id="IPR004365">
    <property type="entry name" value="NA-bd_OB_tRNA"/>
</dbReference>
<dbReference type="GO" id="GO:0004824">
    <property type="term" value="F:lysine-tRNA ligase activity"/>
    <property type="evidence" value="ECO:0007669"/>
    <property type="project" value="InterPro"/>
</dbReference>
<dbReference type="PRINTS" id="PR00982">
    <property type="entry name" value="TRNASYNTHLYS"/>
</dbReference>
<dbReference type="PROSITE" id="PS50862">
    <property type="entry name" value="AA_TRNA_LIGASE_II"/>
    <property type="match status" value="1"/>
</dbReference>
<keyword evidence="2" id="KW-0547">Nucleotide-binding</keyword>
<evidence type="ECO:0000259" key="6">
    <source>
        <dbReference type="PROSITE" id="PS50862"/>
    </source>
</evidence>
<dbReference type="PANTHER" id="PTHR42918:SF5">
    <property type="entry name" value="LYSINE--TRNA LIGASE, MITOCHONDRIAL"/>
    <property type="match status" value="1"/>
</dbReference>
<dbReference type="EMBL" id="JAWHQM010000020">
    <property type="protein sequence ID" value="KAK5631644.1"/>
    <property type="molecule type" value="Genomic_DNA"/>
</dbReference>
<dbReference type="PANTHER" id="PTHR42918">
    <property type="entry name" value="LYSYL-TRNA SYNTHETASE"/>
    <property type="match status" value="1"/>
</dbReference>
<dbReference type="Gene3D" id="3.30.930.10">
    <property type="entry name" value="Bira Bifunctional Protein, Domain 2"/>
    <property type="match status" value="1"/>
</dbReference>
<keyword evidence="3" id="KW-0067">ATP-binding</keyword>
<sequence length="532" mass="59158">MTQSMSSESELATAAARADTVQQRIQKLQDYDVLRFPRLDHKVDRMTIPAFREKFEDEASTPAAKSITLEGRIMSIRRAGSKLVFIHILGGYQQVQVMVHLGSLASPSLNPEVFRNALHPLCRGDIISVTGTAIRTKTGELTLRTLELPTILSPALAPLPEKLIKEETKVLNRHVDLLVNRRTSDILRLRSQIIKSMRDFLHEHDFLEVQTPILAESAGGAIARPFLTATTLSEKQLALRIAPELWLKRLVVGGNDKVFEIGPSFRNEGIDTTHNPEFTSCEFYSAYFNLKELIQMTQSLIIRLHHDVNQVIATRLTSLQKPQFSIPDGQWRQVEFIPALEDILGFNFPDLSKPSALGHLTSLLAEDHPSLDISGMPLNKLLDHLAVTYLEDASLSQPLFIINHPACMSPLSKSFICPKTGQLVSARAELFIDGREIANMYEEENDPFEQRRKFQLQVETRASSLVAGEEGPGEVDESYVQTLQHGLPPTGGWGCGVDRIVMLFSGAPRIGETLSFGNLKNVVSLAQVAKSS</sequence>
<dbReference type="GO" id="GO:0000049">
    <property type="term" value="F:tRNA binding"/>
    <property type="evidence" value="ECO:0007669"/>
    <property type="project" value="TreeGrafter"/>
</dbReference>
<accession>A0AAN7UQE5</accession>
<protein>
    <recommendedName>
        <fullName evidence="5">Lysyl-tRNA synthetase</fullName>
    </recommendedName>
</protein>
<comment type="caution">
    <text evidence="7">The sequence shown here is derived from an EMBL/GenBank/DDBJ whole genome shotgun (WGS) entry which is preliminary data.</text>
</comment>
<reference evidence="7 8" key="1">
    <citation type="submission" date="2023-10" db="EMBL/GenBank/DDBJ databases">
        <title>Draft genome sequence of Xylaria bambusicola isolate GMP-LS, the root and basal stem rot pathogen of sugarcane in Indonesia.</title>
        <authorList>
            <person name="Selvaraj P."/>
            <person name="Muralishankar V."/>
            <person name="Muruganantham S."/>
            <person name="Sp S."/>
            <person name="Haryani S."/>
            <person name="Lau K.J.X."/>
            <person name="Naqvi N.I."/>
        </authorList>
    </citation>
    <scope>NUCLEOTIDE SEQUENCE [LARGE SCALE GENOMIC DNA]</scope>
    <source>
        <strain evidence="7">GMP-LS</strain>
    </source>
</reference>
<keyword evidence="4" id="KW-0030">Aminoacyl-tRNA synthetase</keyword>
<keyword evidence="8" id="KW-1185">Reference proteome</keyword>
<evidence type="ECO:0000256" key="1">
    <source>
        <dbReference type="ARBA" id="ARBA00022598"/>
    </source>
</evidence>
<evidence type="ECO:0000313" key="7">
    <source>
        <dbReference type="EMBL" id="KAK5631644.1"/>
    </source>
</evidence>
<dbReference type="SUPFAM" id="SSF50249">
    <property type="entry name" value="Nucleic acid-binding proteins"/>
    <property type="match status" value="1"/>
</dbReference>
<organism evidence="7 8">
    <name type="scientific">Xylaria bambusicola</name>
    <dbReference type="NCBI Taxonomy" id="326684"/>
    <lineage>
        <taxon>Eukaryota</taxon>
        <taxon>Fungi</taxon>
        <taxon>Dikarya</taxon>
        <taxon>Ascomycota</taxon>
        <taxon>Pezizomycotina</taxon>
        <taxon>Sordariomycetes</taxon>
        <taxon>Xylariomycetidae</taxon>
        <taxon>Xylariales</taxon>
        <taxon>Xylariaceae</taxon>
        <taxon>Xylaria</taxon>
    </lineage>
</organism>
<gene>
    <name evidence="7" type="ORF">RRF57_007358</name>
</gene>
<dbReference type="InterPro" id="IPR012340">
    <property type="entry name" value="NA-bd_OB-fold"/>
</dbReference>
<keyword evidence="1" id="KW-0436">Ligase</keyword>
<proteinExistence type="predicted"/>
<feature type="domain" description="Aminoacyl-transfer RNA synthetases class-II family profile" evidence="6">
    <location>
        <begin position="187"/>
        <end position="524"/>
    </location>
</feature>
<dbReference type="Gene3D" id="2.40.50.140">
    <property type="entry name" value="Nucleic acid-binding proteins"/>
    <property type="match status" value="1"/>
</dbReference>
<dbReference type="Proteomes" id="UP001305414">
    <property type="component" value="Unassembled WGS sequence"/>
</dbReference>
<dbReference type="InterPro" id="IPR018149">
    <property type="entry name" value="Lys-tRNA-synth_II_C"/>
</dbReference>
<dbReference type="InterPro" id="IPR006195">
    <property type="entry name" value="aa-tRNA-synth_II"/>
</dbReference>
<evidence type="ECO:0000256" key="4">
    <source>
        <dbReference type="ARBA" id="ARBA00023146"/>
    </source>
</evidence>
<evidence type="ECO:0000256" key="3">
    <source>
        <dbReference type="ARBA" id="ARBA00022840"/>
    </source>
</evidence>
<dbReference type="CDD" id="cd04322">
    <property type="entry name" value="LysRS_N"/>
    <property type="match status" value="1"/>
</dbReference>
<dbReference type="Pfam" id="PF01336">
    <property type="entry name" value="tRNA_anti-codon"/>
    <property type="match status" value="1"/>
</dbReference>
<dbReference type="SUPFAM" id="SSF55681">
    <property type="entry name" value="Class II aaRS and biotin synthetases"/>
    <property type="match status" value="1"/>
</dbReference>